<dbReference type="OrthoDB" id="311290at2759"/>
<name>A0A8S1Y439_PAROT</name>
<feature type="region of interest" description="Disordered" evidence="2">
    <location>
        <begin position="13"/>
        <end position="56"/>
    </location>
</feature>
<feature type="compositionally biased region" description="Polar residues" evidence="2">
    <location>
        <begin position="45"/>
        <end position="54"/>
    </location>
</feature>
<evidence type="ECO:0000313" key="3">
    <source>
        <dbReference type="EMBL" id="CAD8208441.1"/>
    </source>
</evidence>
<feature type="compositionally biased region" description="Polar residues" evidence="2">
    <location>
        <begin position="22"/>
        <end position="33"/>
    </location>
</feature>
<dbReference type="Proteomes" id="UP000683925">
    <property type="component" value="Unassembled WGS sequence"/>
</dbReference>
<evidence type="ECO:0000313" key="4">
    <source>
        <dbReference type="Proteomes" id="UP000683925"/>
    </source>
</evidence>
<keyword evidence="4" id="KW-1185">Reference proteome</keyword>
<organism evidence="3 4">
    <name type="scientific">Paramecium octaurelia</name>
    <dbReference type="NCBI Taxonomy" id="43137"/>
    <lineage>
        <taxon>Eukaryota</taxon>
        <taxon>Sar</taxon>
        <taxon>Alveolata</taxon>
        <taxon>Ciliophora</taxon>
        <taxon>Intramacronucleata</taxon>
        <taxon>Oligohymenophorea</taxon>
        <taxon>Peniculida</taxon>
        <taxon>Parameciidae</taxon>
        <taxon>Paramecium</taxon>
    </lineage>
</organism>
<sequence>MRSNIKQTHYVLDFSDIEDISDNQSESSSPQHNQPHDSPPRNDIKQLQQGSSLQPVKKEAVEIPSLIIQQEEDQIQRRKPDNLIQRWEVNFDELSEYEEVDDTPVSIQIQKEPSPPPQLEEPQYIEQFFEDQHILEEVEIDQEQLILERVKEVQKPTLVNKQECQLKPQKSAFGKVNIRIITNSINKQQKEPINDIITTPKRDINQLIQQSKPKQNVKQKFYNPKNSLIYLRLKGREDLYKRNDIVVDEPPKPQEVDQLLEGLDCINNLLIDLSNLKEKKQNIVEKSNKQITIKIHKRRVDENNLNNIEKQINKEDKSKEQKQEKVKQSEKQLEIQSDKQLEIVKQQVQKQRESAQKQQLQQEAALARQIRQEKQQQEKEMKKQQEQKLVYKILTKKLINQGMPLYRCLLRQKQRDFIKWLRFSEIALINEGEKEIYRFEKRMSDQLFLQFHKQNMKSVTITKQCMFNPITLHYVQTQEVPQENKSLEKEKQIKQEFDKGENNNKINSECKKQKEKKQPKQKKLKKKDSSDCIEISKEDKEKDNEKEKEKDKSQKIQKNRGIQSNSDDEDFDLLDADKIQILKVVVDKRKYNNRQYQQQQTIQHPDEFKQHDEGVMIIQGIDQQNEQKFQQDQMHTQFQLEQQKYLNLPVNKLGQVIENQNEVKQKKHRTYKYRELPLSRLETNDEIKKKEKVNDKRKEKKKQDFLQLLNEIEIEQKQKQLKQEQQKRKYKSIQQNNNKQLQKSYEKMVGSNNLEWFQSVDVNSKIEKEQKMKKSKNGSRITRSEVKQDVYSGNSSVARQSSIEQGVNSPNREQVEKKPRRLRRNETESEDSEEIQQLERNRDNHKRSKR</sequence>
<gene>
    <name evidence="3" type="ORF">POCTA_138.1.T1440060</name>
</gene>
<dbReference type="EMBL" id="CAJJDP010000145">
    <property type="protein sequence ID" value="CAD8208441.1"/>
    <property type="molecule type" value="Genomic_DNA"/>
</dbReference>
<feature type="coiled-coil region" evidence="1">
    <location>
        <begin position="266"/>
        <end position="387"/>
    </location>
</feature>
<dbReference type="OMA" id="EGLDCIN"/>
<feature type="compositionally biased region" description="Basic and acidic residues" evidence="2">
    <location>
        <begin position="34"/>
        <end position="44"/>
    </location>
</feature>
<dbReference type="AlphaFoldDB" id="A0A8S1Y439"/>
<feature type="compositionally biased region" description="Basic and acidic residues" evidence="2">
    <location>
        <begin position="494"/>
        <end position="518"/>
    </location>
</feature>
<feature type="region of interest" description="Disordered" evidence="2">
    <location>
        <begin position="760"/>
        <end position="850"/>
    </location>
</feature>
<reference evidence="3" key="1">
    <citation type="submission" date="2021-01" db="EMBL/GenBank/DDBJ databases">
        <authorList>
            <consortium name="Genoscope - CEA"/>
            <person name="William W."/>
        </authorList>
    </citation>
    <scope>NUCLEOTIDE SEQUENCE</scope>
</reference>
<feature type="compositionally biased region" description="Basic and acidic residues" evidence="2">
    <location>
        <begin position="527"/>
        <end position="554"/>
    </location>
</feature>
<comment type="caution">
    <text evidence="3">The sequence shown here is derived from an EMBL/GenBank/DDBJ whole genome shotgun (WGS) entry which is preliminary data.</text>
</comment>
<keyword evidence="1" id="KW-0175">Coiled coil</keyword>
<feature type="region of interest" description="Disordered" evidence="2">
    <location>
        <begin position="494"/>
        <end position="569"/>
    </location>
</feature>
<feature type="coiled-coil region" evidence="1">
    <location>
        <begin position="698"/>
        <end position="743"/>
    </location>
</feature>
<proteinExistence type="predicted"/>
<evidence type="ECO:0000256" key="2">
    <source>
        <dbReference type="SAM" id="MobiDB-lite"/>
    </source>
</evidence>
<protein>
    <submittedName>
        <fullName evidence="3">Uncharacterized protein</fullName>
    </submittedName>
</protein>
<evidence type="ECO:0000256" key="1">
    <source>
        <dbReference type="SAM" id="Coils"/>
    </source>
</evidence>
<accession>A0A8S1Y439</accession>
<feature type="compositionally biased region" description="Polar residues" evidence="2">
    <location>
        <begin position="791"/>
        <end position="812"/>
    </location>
</feature>